<sequence>MSILEQNILNRVENHVEKQLHKEELDCFHFLSTDAPEKLPLYLNAVRQGRQGILNRLTAALLREDIAGLSSASYDLRVIGAVYAMNIPHVDNDWSQLIQQIQTYPLKEGSAFKVYALFNGEYLLIPVSRMYAFRRLEITGTILYVNKNEIREVKDARDLLYFIRLKEGSSQAKHAWEKLIEELQNGSANLALSYTYFNEKKNRLRNFGYESAIDYVLQQKNQNESFDGSLFFEQLSVEGHNLHPGAKTKMGMKPEDVYRYAPEFEGVTNIRFVGIHREHAEWSLLQDRSNPNELLFKEFPAVEEAILKEFSEKNLNIDDYVVVPVHPWQYEYMLSTIYGEELKKQIVIPIEGALVSSGATSSFRTMIPFKEGRRNRIAVKAAVNSQMTSTVRSISANTTNNAVKMTELIKKVMKRESKLADTFVPIYEIAGYNFKASSSLKSRNLSAVLRENIENFVGKDETAIVGSALYAESPFTGKLVLIELIEAYAKELQETSLSKAAFQFLSQYARIAIPGFLTFMVKYGIGLEGHLQNSVPVFKNGKPVRVLFRDWGGVRIYGERLKKQDLSAQFYPGSVTVTDDVKEMQNKVFYTVFQNQFGELIFQLCHYFNLDEALFWKEIRRISDETFNHLAFNEEYNDAVLEDRGALYKETVEHKALTKMRLAPESQGYCYVSVPNPLSENY</sequence>
<dbReference type="Pfam" id="PF06276">
    <property type="entry name" value="FhuF"/>
    <property type="match status" value="1"/>
</dbReference>
<reference evidence="5 6" key="1">
    <citation type="submission" date="2018-07" db="EMBL/GenBank/DDBJ databases">
        <title>Lottiidibacillus patelloidae gen. nov., sp. nov., isolated from the intestinal tract of a marine limpet and the reclassification of B. taeanensis BH030017T, B. algicola KMM 3737T and B. hwajinpoensis SW-72T as genus Lottiidibacillus.</title>
        <authorList>
            <person name="Liu R."/>
            <person name="Huang Z."/>
        </authorList>
    </citation>
    <scope>NUCLEOTIDE SEQUENCE [LARGE SCALE GENOMIC DNA]</scope>
    <source>
        <strain evidence="5 6">BH030017</strain>
    </source>
</reference>
<evidence type="ECO:0000313" key="6">
    <source>
        <dbReference type="Proteomes" id="UP000253314"/>
    </source>
</evidence>
<dbReference type="InterPro" id="IPR037455">
    <property type="entry name" value="LucA/IucC-like"/>
</dbReference>
<feature type="domain" description="Aerobactin siderophore biosynthesis IucA/IucC N-terminal" evidence="3">
    <location>
        <begin position="230"/>
        <end position="470"/>
    </location>
</feature>
<dbReference type="PANTHER" id="PTHR34384:SF6">
    <property type="entry name" value="STAPHYLOFERRIN B SYNTHASE"/>
    <property type="match status" value="1"/>
</dbReference>
<dbReference type="AlphaFoldDB" id="A0A366XSW8"/>
<dbReference type="EMBL" id="QOCW01000016">
    <property type="protein sequence ID" value="RBW68766.1"/>
    <property type="molecule type" value="Genomic_DNA"/>
</dbReference>
<evidence type="ECO:0000256" key="2">
    <source>
        <dbReference type="ARBA" id="ARBA00007832"/>
    </source>
</evidence>
<proteinExistence type="inferred from homology"/>
<dbReference type="InterPro" id="IPR007310">
    <property type="entry name" value="Aerobactin_biosyn_IucA/IucC_N"/>
</dbReference>
<evidence type="ECO:0000259" key="4">
    <source>
        <dbReference type="Pfam" id="PF06276"/>
    </source>
</evidence>
<dbReference type="Pfam" id="PF04183">
    <property type="entry name" value="IucA_IucC"/>
    <property type="match status" value="1"/>
</dbReference>
<organism evidence="5 6">
    <name type="scientific">Bacillus taeanensis</name>
    <dbReference type="NCBI Taxonomy" id="273032"/>
    <lineage>
        <taxon>Bacteria</taxon>
        <taxon>Bacillati</taxon>
        <taxon>Bacillota</taxon>
        <taxon>Bacilli</taxon>
        <taxon>Bacillales</taxon>
        <taxon>Bacillaceae</taxon>
        <taxon>Bacillus</taxon>
    </lineage>
</organism>
<dbReference type="Gene3D" id="1.10.510.40">
    <property type="match status" value="1"/>
</dbReference>
<dbReference type="PANTHER" id="PTHR34384">
    <property type="entry name" value="L-2,3-DIAMINOPROPANOATE--CITRATE LIGASE"/>
    <property type="match status" value="1"/>
</dbReference>
<evidence type="ECO:0000256" key="1">
    <source>
        <dbReference type="ARBA" id="ARBA00004924"/>
    </source>
</evidence>
<protein>
    <submittedName>
        <fullName evidence="5">IucA/IucC family protein</fullName>
    </submittedName>
</protein>
<accession>A0A366XSW8</accession>
<evidence type="ECO:0000313" key="5">
    <source>
        <dbReference type="EMBL" id="RBW68766.1"/>
    </source>
</evidence>
<dbReference type="GO" id="GO:0016881">
    <property type="term" value="F:acid-amino acid ligase activity"/>
    <property type="evidence" value="ECO:0007669"/>
    <property type="project" value="UniProtKB-ARBA"/>
</dbReference>
<feature type="domain" description="Aerobactin siderophore biosynthesis IucA/IucC-like C-terminal" evidence="4">
    <location>
        <begin position="503"/>
        <end position="668"/>
    </location>
</feature>
<comment type="caution">
    <text evidence="5">The sequence shown here is derived from an EMBL/GenBank/DDBJ whole genome shotgun (WGS) entry which is preliminary data.</text>
</comment>
<dbReference type="Proteomes" id="UP000253314">
    <property type="component" value="Unassembled WGS sequence"/>
</dbReference>
<comment type="pathway">
    <text evidence="1">Siderophore biosynthesis.</text>
</comment>
<comment type="similarity">
    <text evidence="2">Belongs to the IucA/IucC family.</text>
</comment>
<evidence type="ECO:0000259" key="3">
    <source>
        <dbReference type="Pfam" id="PF04183"/>
    </source>
</evidence>
<dbReference type="InterPro" id="IPR022770">
    <property type="entry name" value="IucA/IucC-like_C"/>
</dbReference>
<dbReference type="OrthoDB" id="495728at2"/>
<keyword evidence="6" id="KW-1185">Reference proteome</keyword>
<dbReference type="GO" id="GO:0019290">
    <property type="term" value="P:siderophore biosynthetic process"/>
    <property type="evidence" value="ECO:0007669"/>
    <property type="project" value="InterPro"/>
</dbReference>
<name>A0A366XSW8_9BACI</name>
<gene>
    <name evidence="5" type="ORF">DS031_14565</name>
</gene>
<dbReference type="RefSeq" id="WP_113806808.1">
    <property type="nucleotide sequence ID" value="NZ_QOCW01000016.1"/>
</dbReference>